<protein>
    <submittedName>
        <fullName evidence="5">Class I SAM-dependent methyltransferase</fullName>
    </submittedName>
</protein>
<dbReference type="Pfam" id="PF13649">
    <property type="entry name" value="Methyltransf_25"/>
    <property type="match status" value="1"/>
</dbReference>
<evidence type="ECO:0000256" key="3">
    <source>
        <dbReference type="SAM" id="MobiDB-lite"/>
    </source>
</evidence>
<dbReference type="GO" id="GO:0008168">
    <property type="term" value="F:methyltransferase activity"/>
    <property type="evidence" value="ECO:0007669"/>
    <property type="project" value="UniProtKB-KW"/>
</dbReference>
<dbReference type="EMBL" id="RQZC01000037">
    <property type="protein sequence ID" value="RRD22552.1"/>
    <property type="molecule type" value="Genomic_DNA"/>
</dbReference>
<dbReference type="PANTHER" id="PTHR43861">
    <property type="entry name" value="TRANS-ACONITATE 2-METHYLTRANSFERASE-RELATED"/>
    <property type="match status" value="1"/>
</dbReference>
<evidence type="ECO:0000256" key="1">
    <source>
        <dbReference type="ARBA" id="ARBA00022603"/>
    </source>
</evidence>
<dbReference type="InterPro" id="IPR041698">
    <property type="entry name" value="Methyltransf_25"/>
</dbReference>
<dbReference type="SUPFAM" id="SSF53335">
    <property type="entry name" value="S-adenosyl-L-methionine-dependent methyltransferases"/>
    <property type="match status" value="1"/>
</dbReference>
<proteinExistence type="predicted"/>
<sequence length="259" mass="28516">MPLAPGTLRGPHGPGAPDYDPRVVDLYDQDNPDGPDHDFYRALADRVAARDILDLGCGTGLLTVTLAAPGRRVVGADPSAAMLDHARRRPGAAGVTWVEGDSRALEHGRHERFDLMILTGNAAQHIPDPEWQRTLHDLRRCCRDGAVLAFETRNPAACAWIGWGRAEPRRRSTAHGVLTEWFEIDELDAGRVLLRSCARIEGTGERLDHDQLLTFRDERTVRGQLAAAGFETTAVWGDWRCAPFTGERPIMVFEARAAG</sequence>
<evidence type="ECO:0000313" key="5">
    <source>
        <dbReference type="EMBL" id="RRD22552.1"/>
    </source>
</evidence>
<evidence type="ECO:0000259" key="4">
    <source>
        <dbReference type="Pfam" id="PF13649"/>
    </source>
</evidence>
<feature type="region of interest" description="Disordered" evidence="3">
    <location>
        <begin position="1"/>
        <end position="20"/>
    </location>
</feature>
<gene>
    <name evidence="5" type="ORF">EII10_12560</name>
</gene>
<evidence type="ECO:0000256" key="2">
    <source>
        <dbReference type="ARBA" id="ARBA00022679"/>
    </source>
</evidence>
<dbReference type="Proteomes" id="UP000271272">
    <property type="component" value="Unassembled WGS sequence"/>
</dbReference>
<organism evidence="5 6">
    <name type="scientific">Actinomyces bowdenii</name>
    <dbReference type="NCBI Taxonomy" id="131109"/>
    <lineage>
        <taxon>Bacteria</taxon>
        <taxon>Bacillati</taxon>
        <taxon>Actinomycetota</taxon>
        <taxon>Actinomycetes</taxon>
        <taxon>Actinomycetales</taxon>
        <taxon>Actinomycetaceae</taxon>
        <taxon>Actinomyces</taxon>
    </lineage>
</organism>
<feature type="domain" description="Methyltransferase" evidence="4">
    <location>
        <begin position="52"/>
        <end position="145"/>
    </location>
</feature>
<dbReference type="InterPro" id="IPR029063">
    <property type="entry name" value="SAM-dependent_MTases_sf"/>
</dbReference>
<keyword evidence="1 5" id="KW-0489">Methyltransferase</keyword>
<comment type="caution">
    <text evidence="5">The sequence shown here is derived from an EMBL/GenBank/DDBJ whole genome shotgun (WGS) entry which is preliminary data.</text>
</comment>
<dbReference type="CDD" id="cd02440">
    <property type="entry name" value="AdoMet_MTases"/>
    <property type="match status" value="1"/>
</dbReference>
<dbReference type="OrthoDB" id="9811589at2"/>
<dbReference type="PANTHER" id="PTHR43861:SF1">
    <property type="entry name" value="TRANS-ACONITATE 2-METHYLTRANSFERASE"/>
    <property type="match status" value="1"/>
</dbReference>
<name>A0A3P1UL85_9ACTO</name>
<keyword evidence="6" id="KW-1185">Reference proteome</keyword>
<dbReference type="AlphaFoldDB" id="A0A3P1UL85"/>
<reference evidence="5 6" key="1">
    <citation type="submission" date="2018-11" db="EMBL/GenBank/DDBJ databases">
        <title>Genomes From Bacteria Associated with the Canine Oral Cavity: a Test Case for Automated Genome-Based Taxonomic Assignment.</title>
        <authorList>
            <person name="Coil D.A."/>
            <person name="Jospin G."/>
            <person name="Darling A.E."/>
            <person name="Wallis C."/>
            <person name="Davis I.J."/>
            <person name="Harris S."/>
            <person name="Eisen J.A."/>
            <person name="Holcombe L.J."/>
            <person name="O'Flynn C."/>
        </authorList>
    </citation>
    <scope>NUCLEOTIDE SEQUENCE [LARGE SCALE GENOMIC DNA]</scope>
    <source>
        <strain evidence="5 6">OH5050</strain>
    </source>
</reference>
<dbReference type="GO" id="GO:0032259">
    <property type="term" value="P:methylation"/>
    <property type="evidence" value="ECO:0007669"/>
    <property type="project" value="UniProtKB-KW"/>
</dbReference>
<evidence type="ECO:0000313" key="6">
    <source>
        <dbReference type="Proteomes" id="UP000271272"/>
    </source>
</evidence>
<dbReference type="RefSeq" id="WP_124934827.1">
    <property type="nucleotide sequence ID" value="NZ_RQZC01000037.1"/>
</dbReference>
<keyword evidence="2 5" id="KW-0808">Transferase</keyword>
<dbReference type="Gene3D" id="3.40.50.150">
    <property type="entry name" value="Vaccinia Virus protein VP39"/>
    <property type="match status" value="1"/>
</dbReference>
<accession>A0A3P1UL85</accession>